<protein>
    <recommendedName>
        <fullName evidence="5">Crystaline entomocidal protoxin</fullName>
    </recommendedName>
</protein>
<dbReference type="AlphaFoldDB" id="A0A9W3WYP3"/>
<reference evidence="10 11" key="1">
    <citation type="submission" date="2016-04" db="EMBL/GenBank/DDBJ databases">
        <title>High quality genome of the nematocidal Bacillus thuringiensis MYBT18246.</title>
        <authorList>
            <person name="Hollensteiner J."/>
            <person name="Poehlein A."/>
            <person name="Sproeer C."/>
            <person name="Bunk B."/>
            <person name="Rosenstiel P."/>
            <person name="Schulenburg H."/>
            <person name="Liesegang H."/>
        </authorList>
    </citation>
    <scope>NUCLEOTIDE SEQUENCE [LARGE SCALE GENOMIC DNA]</scope>
    <source>
        <strain evidence="10 11">MYBT18246</strain>
    </source>
</reference>
<dbReference type="EMBL" id="CP015350">
    <property type="protein sequence ID" value="ANS46158.1"/>
    <property type="molecule type" value="Genomic_DNA"/>
</dbReference>
<dbReference type="SMR" id="A0A9W3WYP3"/>
<dbReference type="Pfam" id="PF03944">
    <property type="entry name" value="Endotoxin_C"/>
    <property type="match status" value="1"/>
</dbReference>
<dbReference type="GO" id="GO:0090729">
    <property type="term" value="F:toxin activity"/>
    <property type="evidence" value="ECO:0007669"/>
    <property type="project" value="UniProtKB-KW"/>
</dbReference>
<evidence type="ECO:0000256" key="4">
    <source>
        <dbReference type="ARBA" id="ARBA00023026"/>
    </source>
</evidence>
<evidence type="ECO:0000313" key="10">
    <source>
        <dbReference type="EMBL" id="ANS46158.1"/>
    </source>
</evidence>
<evidence type="ECO:0000256" key="1">
    <source>
        <dbReference type="ARBA" id="ARBA00007819"/>
    </source>
</evidence>
<evidence type="ECO:0000259" key="7">
    <source>
        <dbReference type="Pfam" id="PF00555"/>
    </source>
</evidence>
<evidence type="ECO:0000259" key="8">
    <source>
        <dbReference type="Pfam" id="PF03944"/>
    </source>
</evidence>
<dbReference type="InterPro" id="IPR005639">
    <property type="entry name" value="Pest_crys_dom_I"/>
</dbReference>
<feature type="coiled-coil region" evidence="6">
    <location>
        <begin position="28"/>
        <end position="55"/>
    </location>
</feature>
<dbReference type="GO" id="GO:0030435">
    <property type="term" value="P:sporulation resulting in formation of a cellular spore"/>
    <property type="evidence" value="ECO:0007669"/>
    <property type="project" value="UniProtKB-KW"/>
</dbReference>
<evidence type="ECO:0000256" key="5">
    <source>
        <dbReference type="ARBA" id="ARBA00029653"/>
    </source>
</evidence>
<dbReference type="GO" id="GO:0005102">
    <property type="term" value="F:signaling receptor binding"/>
    <property type="evidence" value="ECO:0007669"/>
    <property type="project" value="InterPro"/>
</dbReference>
<comment type="similarity">
    <text evidence="1">Belongs to the delta endotoxin family.</text>
</comment>
<accession>A0A9W3WYP3</accession>
<proteinExistence type="inferred from homology"/>
<name>A0A9W3WYP3_BACTU</name>
<keyword evidence="2" id="KW-0800">Toxin</keyword>
<dbReference type="Pfam" id="PF00555">
    <property type="entry name" value="Endotoxin_M"/>
    <property type="match status" value="1"/>
</dbReference>
<feature type="domain" description="Pesticidal crystal protein" evidence="8">
    <location>
        <begin position="546"/>
        <end position="692"/>
    </location>
</feature>
<keyword evidence="4" id="KW-0843">Virulence</keyword>
<dbReference type="GO" id="GO:0001907">
    <property type="term" value="P:symbiont-mediated killing of host cell"/>
    <property type="evidence" value="ECO:0007669"/>
    <property type="project" value="InterPro"/>
</dbReference>
<evidence type="ECO:0000256" key="3">
    <source>
        <dbReference type="ARBA" id="ARBA00022969"/>
    </source>
</evidence>
<evidence type="ECO:0000256" key="6">
    <source>
        <dbReference type="SAM" id="Coils"/>
    </source>
</evidence>
<evidence type="ECO:0000256" key="2">
    <source>
        <dbReference type="ARBA" id="ARBA00022656"/>
    </source>
</evidence>
<dbReference type="InterPro" id="IPR001178">
    <property type="entry name" value="Pest_cryst_dom_II"/>
</dbReference>
<dbReference type="Pfam" id="PF03945">
    <property type="entry name" value="Endotoxin_N"/>
    <property type="match status" value="1"/>
</dbReference>
<feature type="domain" description="Pesticidal crystal protein" evidence="9">
    <location>
        <begin position="103"/>
        <end position="319"/>
    </location>
</feature>
<dbReference type="Gene3D" id="2.60.120.260">
    <property type="entry name" value="Galactose-binding domain-like"/>
    <property type="match status" value="1"/>
</dbReference>
<sequence length="803" mass="88143">MTCQLQAQPLIPYNVLAGVPTSNTGSPIGNAGNQFDQFEQTVKELKEAWEAFQKNGSFSLAALEKGFDAAIGGGSFDYLGLVQAGLGLVGTLGAAIPGVSVAVPLISMLVGVFWPKGTNNQENLITVIDKEVQRILDEKLSDQLIKKLNADLNAFTDLVTRLEEVIIDATFENHKPVLQVSKSNYMKVDSAYFSTGGILTLGMSDFLTDTYSKLTFPLYVLGATMKLSAYHSYIQFGNTWLNKVYDLSSDEGKTMSQALARAKQHMRQDIAFYTSQALNMFTGNLPSLSSNKYAINDYNVYTRAMVLNGLDIVATWPTLYPDDYSSQIKLEKTRVIFSDMVGQSESRDGSVTIKNIFDNTDSHQHGSIGLNSISYFPDELQKAQLRMYDYNHKPYCTDCFCWPYGVILNYNKNTFRYGDNDPGLSGDVQLPAPMSVVNAQTQTAQYTDGENIWTDTGRSWLCTLRGYCTTNCFPGRGCYNNSTGYGESCNQSLPGQKIHALYPFTQTNVLGQSGKLGLLASHIPYDLSPNNTIGDKDTDSTNIVAKGIPVEKGYASSGQKVEIIREWINGANVVQLSPGQSWGMDFTNSTGGQYMVRCRYASTNDTPIFFNLVYDGGSNPIYNQMTFPATKETPAHDSVDNKILGIKGINGNYSLMNVKDSVELPSGKFHVFFTNNGSSAIYLDRLEFVPLDQPAAPTQSTQPINYPITSRLPHRSGEPPAIIWEKSGNVRGNQLTISAQGVPENSQIYLSVGGDRQILDRSNGFKLVNYSPTYSFTNIQASSSNLVDITSGTITGQVQVSNL</sequence>
<dbReference type="Gene3D" id="1.20.190.10">
    <property type="entry name" value="Pesticidal crystal protein, N-terminal domain"/>
    <property type="match status" value="1"/>
</dbReference>
<evidence type="ECO:0000313" key="11">
    <source>
        <dbReference type="Proteomes" id="UP000092743"/>
    </source>
</evidence>
<dbReference type="SUPFAM" id="SSF49785">
    <property type="entry name" value="Galactose-binding domain-like"/>
    <property type="match status" value="1"/>
</dbReference>
<dbReference type="RefSeq" id="WP_065482087.1">
    <property type="nucleotide sequence ID" value="NZ_CP015350.1"/>
</dbReference>
<feature type="domain" description="Pesticidal crystal protein" evidence="7">
    <location>
        <begin position="329"/>
        <end position="529"/>
    </location>
</feature>
<dbReference type="SUPFAM" id="SSF56849">
    <property type="entry name" value="delta-Endotoxin (insectocide), N-terminal domain"/>
    <property type="match status" value="1"/>
</dbReference>
<organism evidence="10 11">
    <name type="scientific">Bacillus thuringiensis</name>
    <dbReference type="NCBI Taxonomy" id="1428"/>
    <lineage>
        <taxon>Bacteria</taxon>
        <taxon>Bacillati</taxon>
        <taxon>Bacillota</taxon>
        <taxon>Bacilli</taxon>
        <taxon>Bacillales</taxon>
        <taxon>Bacillaceae</taxon>
        <taxon>Bacillus</taxon>
        <taxon>Bacillus cereus group</taxon>
    </lineage>
</organism>
<gene>
    <name evidence="10" type="primary">cry13Aa2</name>
    <name evidence="10" type="ORF">BT246_07390</name>
</gene>
<keyword evidence="6" id="KW-0175">Coiled coil</keyword>
<dbReference type="Proteomes" id="UP000092743">
    <property type="component" value="Chromosome"/>
</dbReference>
<keyword evidence="3" id="KW-0749">Sporulation</keyword>
<evidence type="ECO:0000259" key="9">
    <source>
        <dbReference type="Pfam" id="PF03945"/>
    </source>
</evidence>
<dbReference type="InterPro" id="IPR005638">
    <property type="entry name" value="Pest_crys_dom-III"/>
</dbReference>
<dbReference type="CDD" id="cd04085">
    <property type="entry name" value="delta_endotoxin_C"/>
    <property type="match status" value="1"/>
</dbReference>
<dbReference type="InterPro" id="IPR036716">
    <property type="entry name" value="Pest_crys_N_sf"/>
</dbReference>
<dbReference type="Gene3D" id="2.100.10.40">
    <property type="match status" value="1"/>
</dbReference>
<dbReference type="InterPro" id="IPR008979">
    <property type="entry name" value="Galactose-bd-like_sf"/>
</dbReference>